<sequence>MNRCFEKKKKQPRCELDLILHRSPPDLRRGRRFPTSNGEQPALDPAGVVSATAAGNFSSGQIDGALAAGFRWGQVGSTLLHRLPKGTHPDRIQRKDPKCGHRLGVYPLPRHDEFFTLQVYDSKDLAGTSNIFSRLSEDVITKVAKQQDQIMSPNKFGAKFVMGTWYRVYT</sequence>
<accession>A0A0E0QG23</accession>
<dbReference type="EnsemblPlants" id="ORUFI08G08140.1">
    <property type="protein sequence ID" value="ORUFI08G08140.1"/>
    <property type="gene ID" value="ORUFI08G08140"/>
</dbReference>
<dbReference type="HOGENOM" id="CLU_1573225_0_0_1"/>
<dbReference type="AlphaFoldDB" id="A0A0E0QG23"/>
<dbReference type="Gramene" id="ORUFI08G08140.1">
    <property type="protein sequence ID" value="ORUFI08G08140.1"/>
    <property type="gene ID" value="ORUFI08G08140"/>
</dbReference>
<evidence type="ECO:0000313" key="3">
    <source>
        <dbReference type="Proteomes" id="UP000008022"/>
    </source>
</evidence>
<protein>
    <submittedName>
        <fullName evidence="2">Uncharacterized protein</fullName>
    </submittedName>
</protein>
<name>A0A0E0QG23_ORYRU</name>
<dbReference type="Proteomes" id="UP000008022">
    <property type="component" value="Unassembled WGS sequence"/>
</dbReference>
<reference evidence="3" key="1">
    <citation type="submission" date="2013-06" db="EMBL/GenBank/DDBJ databases">
        <authorList>
            <person name="Zhao Q."/>
        </authorList>
    </citation>
    <scope>NUCLEOTIDE SEQUENCE</scope>
    <source>
        <strain evidence="3">cv. W1943</strain>
    </source>
</reference>
<keyword evidence="3" id="KW-1185">Reference proteome</keyword>
<evidence type="ECO:0000313" key="2">
    <source>
        <dbReference type="EnsemblPlants" id="ORUFI08G08140.1"/>
    </source>
</evidence>
<proteinExistence type="predicted"/>
<organism evidence="2 3">
    <name type="scientific">Oryza rufipogon</name>
    <name type="common">Brownbeard rice</name>
    <name type="synonym">Asian wild rice</name>
    <dbReference type="NCBI Taxonomy" id="4529"/>
    <lineage>
        <taxon>Eukaryota</taxon>
        <taxon>Viridiplantae</taxon>
        <taxon>Streptophyta</taxon>
        <taxon>Embryophyta</taxon>
        <taxon>Tracheophyta</taxon>
        <taxon>Spermatophyta</taxon>
        <taxon>Magnoliopsida</taxon>
        <taxon>Liliopsida</taxon>
        <taxon>Poales</taxon>
        <taxon>Poaceae</taxon>
        <taxon>BOP clade</taxon>
        <taxon>Oryzoideae</taxon>
        <taxon>Oryzeae</taxon>
        <taxon>Oryzinae</taxon>
        <taxon>Oryza</taxon>
    </lineage>
</organism>
<feature type="region of interest" description="Disordered" evidence="1">
    <location>
        <begin position="25"/>
        <end position="44"/>
    </location>
</feature>
<evidence type="ECO:0000256" key="1">
    <source>
        <dbReference type="SAM" id="MobiDB-lite"/>
    </source>
</evidence>
<reference evidence="2" key="2">
    <citation type="submission" date="2015-06" db="UniProtKB">
        <authorList>
            <consortium name="EnsemblPlants"/>
        </authorList>
    </citation>
    <scope>IDENTIFICATION</scope>
</reference>